<dbReference type="AlphaFoldDB" id="A0A8H6W3B7"/>
<organism evidence="5 6">
    <name type="scientific">Mycena indigotica</name>
    <dbReference type="NCBI Taxonomy" id="2126181"/>
    <lineage>
        <taxon>Eukaryota</taxon>
        <taxon>Fungi</taxon>
        <taxon>Dikarya</taxon>
        <taxon>Basidiomycota</taxon>
        <taxon>Agaricomycotina</taxon>
        <taxon>Agaricomycetes</taxon>
        <taxon>Agaricomycetidae</taxon>
        <taxon>Agaricales</taxon>
        <taxon>Marasmiineae</taxon>
        <taxon>Mycenaceae</taxon>
        <taxon>Mycena</taxon>
    </lineage>
</organism>
<evidence type="ECO:0000259" key="4">
    <source>
        <dbReference type="Pfam" id="PF16679"/>
    </source>
</evidence>
<evidence type="ECO:0000256" key="1">
    <source>
        <dbReference type="ARBA" id="ARBA00008356"/>
    </source>
</evidence>
<feature type="compositionally biased region" description="Polar residues" evidence="3">
    <location>
        <begin position="1"/>
        <end position="10"/>
    </location>
</feature>
<comment type="similarity">
    <text evidence="1">Belongs to the Cdt1 family.</text>
</comment>
<keyword evidence="6" id="KW-1185">Reference proteome</keyword>
<feature type="region of interest" description="Disordered" evidence="3">
    <location>
        <begin position="477"/>
        <end position="510"/>
    </location>
</feature>
<feature type="region of interest" description="Disordered" evidence="3">
    <location>
        <begin position="1"/>
        <end position="50"/>
    </location>
</feature>
<evidence type="ECO:0000256" key="3">
    <source>
        <dbReference type="SAM" id="MobiDB-lite"/>
    </source>
</evidence>
<dbReference type="Pfam" id="PF16679">
    <property type="entry name" value="CDT1_C"/>
    <property type="match status" value="1"/>
</dbReference>
<dbReference type="InterPro" id="IPR038090">
    <property type="entry name" value="Cdt1_C_WH_dom_sf"/>
</dbReference>
<dbReference type="GeneID" id="59346268"/>
<feature type="domain" description="DNA replication factor Cdt1 C-terminal" evidence="4">
    <location>
        <begin position="390"/>
        <end position="462"/>
    </location>
</feature>
<reference evidence="5" key="1">
    <citation type="submission" date="2020-05" db="EMBL/GenBank/DDBJ databases">
        <title>Mycena genomes resolve the evolution of fungal bioluminescence.</title>
        <authorList>
            <person name="Tsai I.J."/>
        </authorList>
    </citation>
    <scope>NUCLEOTIDE SEQUENCE</scope>
    <source>
        <strain evidence="5">171206Taipei</strain>
    </source>
</reference>
<comment type="caution">
    <text evidence="5">The sequence shown here is derived from an EMBL/GenBank/DDBJ whole genome shotgun (WGS) entry which is preliminary data.</text>
</comment>
<feature type="compositionally biased region" description="Polar residues" evidence="3">
    <location>
        <begin position="294"/>
        <end position="310"/>
    </location>
</feature>
<dbReference type="InterPro" id="IPR032054">
    <property type="entry name" value="Cdt1_C"/>
</dbReference>
<name>A0A8H6W3B7_9AGAR</name>
<feature type="region of interest" description="Disordered" evidence="3">
    <location>
        <begin position="255"/>
        <end position="359"/>
    </location>
</feature>
<evidence type="ECO:0000256" key="2">
    <source>
        <dbReference type="ARBA" id="ARBA00023306"/>
    </source>
</evidence>
<keyword evidence="2" id="KW-0131">Cell cycle</keyword>
<feature type="compositionally biased region" description="Basic and acidic residues" evidence="3">
    <location>
        <begin position="17"/>
        <end position="27"/>
    </location>
</feature>
<dbReference type="Proteomes" id="UP000636479">
    <property type="component" value="Unassembled WGS sequence"/>
</dbReference>
<feature type="compositionally biased region" description="Low complexity" evidence="3">
    <location>
        <begin position="482"/>
        <end position="494"/>
    </location>
</feature>
<evidence type="ECO:0000313" key="5">
    <source>
        <dbReference type="EMBL" id="KAF7301396.1"/>
    </source>
</evidence>
<accession>A0A8H6W3B7</accession>
<evidence type="ECO:0000313" key="6">
    <source>
        <dbReference type="Proteomes" id="UP000636479"/>
    </source>
</evidence>
<dbReference type="EMBL" id="JACAZF010000006">
    <property type="protein sequence ID" value="KAF7301396.1"/>
    <property type="molecule type" value="Genomic_DNA"/>
</dbReference>
<protein>
    <submittedName>
        <fullName evidence="5">CDT1-C domain-containing protein</fullName>
    </submittedName>
</protein>
<gene>
    <name evidence="5" type="ORF">MIND_00704800</name>
</gene>
<sequence length="529" mass="56966">MSDLYTSLNVSPRKKRCPPERDDDTVSPKKLRMTAPSHRPFPSRKSKPTELPQSLSRLCTIYTELQSALSHALATCAVSPTSDTGIVRNVLNHISLSTYTGITTSFDVEDLRRLCWVLEWDGKTRSSSVSEEENPFLDEKPVQKDWTRGGMGVVISAASHHLRIEGKRVPAYGLGIEVEMDIDKDMTPGMAAVARWTAENANRCNAFRDKLQAWVKLHQDVPSLPALPLADLPRLAASSKSSSLTRTLASLSPKSAAPTFKLPATPTSPSRSPVKSKLAAQSVPIPFPRIAGSPTKNSLAFPQTPSSRTARSTDDEFFAPRTPKTSLVSPSKTVTVPSTPVHQRGANATTVPATPTSSRRQALYERLRQRSISASPTKGAATAYASVVCLVVLGGVAEGIWMLFSAPTASASTTATPRKRRALPLTEVTAAVIKSSPVPISSAEAVDSVAMLVKLCPFFLKQFAVAGEAWLEMPASSTSLDASPSKKSGPASPGNGQLLVTRSPRKVKNEAGGLREVREIIRRELELQD</sequence>
<dbReference type="Gene3D" id="1.10.10.1420">
    <property type="entry name" value="DNA replication factor Cdt1, C-terminal WH domain"/>
    <property type="match status" value="1"/>
</dbReference>
<feature type="compositionally biased region" description="Polar residues" evidence="3">
    <location>
        <begin position="323"/>
        <end position="359"/>
    </location>
</feature>
<proteinExistence type="inferred from homology"/>
<dbReference type="OrthoDB" id="3366139at2759"/>
<dbReference type="RefSeq" id="XP_037219396.1">
    <property type="nucleotide sequence ID" value="XM_037363752.1"/>
</dbReference>